<evidence type="ECO:0000259" key="5">
    <source>
        <dbReference type="PROSITE" id="PS50011"/>
    </source>
</evidence>
<evidence type="ECO:0000256" key="4">
    <source>
        <dbReference type="ARBA" id="ARBA00022840"/>
    </source>
</evidence>
<keyword evidence="3" id="KW-0418">Kinase</keyword>
<dbReference type="EMBL" id="MN739479">
    <property type="protein sequence ID" value="QHT07114.1"/>
    <property type="molecule type" value="Genomic_DNA"/>
</dbReference>
<evidence type="ECO:0000256" key="3">
    <source>
        <dbReference type="ARBA" id="ARBA00022777"/>
    </source>
</evidence>
<reference evidence="6" key="1">
    <citation type="journal article" date="2020" name="Nature">
        <title>Giant virus diversity and host interactions through global metagenomics.</title>
        <authorList>
            <person name="Schulz F."/>
            <person name="Roux S."/>
            <person name="Paez-Espino D."/>
            <person name="Jungbluth S."/>
            <person name="Walsh D.A."/>
            <person name="Denef V.J."/>
            <person name="McMahon K.D."/>
            <person name="Konstantinidis K.T."/>
            <person name="Eloe-Fadrosh E.A."/>
            <person name="Kyrpides N.C."/>
            <person name="Woyke T."/>
        </authorList>
    </citation>
    <scope>NUCLEOTIDE SEQUENCE</scope>
    <source>
        <strain evidence="6">GVMAG-M-3300021962-46</strain>
    </source>
</reference>
<proteinExistence type="predicted"/>
<feature type="domain" description="Protein kinase" evidence="5">
    <location>
        <begin position="26"/>
        <end position="274"/>
    </location>
</feature>
<evidence type="ECO:0000256" key="1">
    <source>
        <dbReference type="ARBA" id="ARBA00022679"/>
    </source>
</evidence>
<keyword evidence="4" id="KW-0067">ATP-binding</keyword>
<organism evidence="6">
    <name type="scientific">viral metagenome</name>
    <dbReference type="NCBI Taxonomy" id="1070528"/>
    <lineage>
        <taxon>unclassified sequences</taxon>
        <taxon>metagenomes</taxon>
        <taxon>organismal metagenomes</taxon>
    </lineage>
</organism>
<keyword evidence="1" id="KW-0808">Transferase</keyword>
<protein>
    <recommendedName>
        <fullName evidence="5">Protein kinase domain-containing protein</fullName>
    </recommendedName>
</protein>
<dbReference type="InterPro" id="IPR050205">
    <property type="entry name" value="CDPK_Ser/Thr_kinases"/>
</dbReference>
<dbReference type="PANTHER" id="PTHR24349">
    <property type="entry name" value="SERINE/THREONINE-PROTEIN KINASE"/>
    <property type="match status" value="1"/>
</dbReference>
<evidence type="ECO:0000313" key="6">
    <source>
        <dbReference type="EMBL" id="QHT07114.1"/>
    </source>
</evidence>
<dbReference type="InterPro" id="IPR011009">
    <property type="entry name" value="Kinase-like_dom_sf"/>
</dbReference>
<dbReference type="GO" id="GO:0005524">
    <property type="term" value="F:ATP binding"/>
    <property type="evidence" value="ECO:0007669"/>
    <property type="project" value="UniProtKB-KW"/>
</dbReference>
<dbReference type="AlphaFoldDB" id="A0A6C0CTS1"/>
<dbReference type="SMART" id="SM00220">
    <property type="entry name" value="S_TKc"/>
    <property type="match status" value="1"/>
</dbReference>
<dbReference type="InterPro" id="IPR000719">
    <property type="entry name" value="Prot_kinase_dom"/>
</dbReference>
<sequence>MIAIEQRVHGANLFKKFSSRTSIITRSQPILINQGGFGKIYIVKPELSTENQIMKVVPSIYPSEVLHLQRLQASKNVIKLYNYHITDTETKLWMEYCPKGSMEDALKDTNGLAEERVKTIMKAVFQTLAQCHDQDLIHGDVKAGNFLENQQSSIVAIDFGNASCQEHFNHSHGTPHYMSPEQLNQSTTYKSDIWAAGIMMYRLLSNCYPFDDRNNPYQPSLTQIWKEIFIKDITFSAKIWQTISESAKQFIQKLLQKNPDQRLNALEALQNDWFHSQHSNLSQDQIIEKRKIRYELMPSLKRDLLTYVGKELHLSPEELSSSPHTTTRASQKVKVIIETFYNTSLDIATYKEPNFDFLKLKGNLKTSVDFSLEMLYDIWNKELLPLYAIASS</sequence>
<dbReference type="Pfam" id="PF00069">
    <property type="entry name" value="Pkinase"/>
    <property type="match status" value="1"/>
</dbReference>
<accession>A0A6C0CTS1</accession>
<evidence type="ECO:0000256" key="2">
    <source>
        <dbReference type="ARBA" id="ARBA00022741"/>
    </source>
</evidence>
<dbReference type="SUPFAM" id="SSF56112">
    <property type="entry name" value="Protein kinase-like (PK-like)"/>
    <property type="match status" value="1"/>
</dbReference>
<name>A0A6C0CTS1_9ZZZZ</name>
<dbReference type="Gene3D" id="1.10.510.10">
    <property type="entry name" value="Transferase(Phosphotransferase) domain 1"/>
    <property type="match status" value="1"/>
</dbReference>
<keyword evidence="2" id="KW-0547">Nucleotide-binding</keyword>
<dbReference type="PROSITE" id="PS50011">
    <property type="entry name" value="PROTEIN_KINASE_DOM"/>
    <property type="match status" value="1"/>
</dbReference>
<dbReference type="GO" id="GO:0004672">
    <property type="term" value="F:protein kinase activity"/>
    <property type="evidence" value="ECO:0007669"/>
    <property type="project" value="InterPro"/>
</dbReference>